<dbReference type="RefSeq" id="WP_238680074.1">
    <property type="nucleotide sequence ID" value="NZ_JAKKFD010000034.1"/>
</dbReference>
<dbReference type="Proteomes" id="UP001201629">
    <property type="component" value="Unassembled WGS sequence"/>
</dbReference>
<keyword evidence="2" id="KW-1185">Reference proteome</keyword>
<sequence length="66" mass="7134">MSHRELYCDVCEGVALFEAPPCVDSHGTDCPELICTDCGAAVVVGTFAFPVTRLPARRRQPARRAA</sequence>
<proteinExistence type="predicted"/>
<protein>
    <recommendedName>
        <fullName evidence="3">Small CPxCG-related zinc finger protein</fullName>
    </recommendedName>
</protein>
<name>A0ABS9N519_9ACTN</name>
<gene>
    <name evidence="1" type="ORF">NIE79_003494</name>
</gene>
<comment type="caution">
    <text evidence="1">The sequence shown here is derived from an EMBL/GenBank/DDBJ whole genome shotgun (WGS) entry which is preliminary data.</text>
</comment>
<evidence type="ECO:0008006" key="3">
    <source>
        <dbReference type="Google" id="ProtNLM"/>
    </source>
</evidence>
<dbReference type="EMBL" id="JAKKFD010000034">
    <property type="protein sequence ID" value="MCG5445051.1"/>
    <property type="molecule type" value="Genomic_DNA"/>
</dbReference>
<accession>A0ABS9N519</accession>
<organism evidence="1 2">
    <name type="scientific">Micromonospora trifolii</name>
    <dbReference type="NCBI Taxonomy" id="2911208"/>
    <lineage>
        <taxon>Bacteria</taxon>
        <taxon>Bacillati</taxon>
        <taxon>Actinomycetota</taxon>
        <taxon>Actinomycetes</taxon>
        <taxon>Micromonosporales</taxon>
        <taxon>Micromonosporaceae</taxon>
        <taxon>Micromonospora</taxon>
    </lineage>
</organism>
<evidence type="ECO:0000313" key="2">
    <source>
        <dbReference type="Proteomes" id="UP001201629"/>
    </source>
</evidence>
<reference evidence="1 2" key="1">
    <citation type="submission" date="2022-01" db="EMBL/GenBank/DDBJ databases">
        <authorList>
            <person name="Riesco R."/>
            <person name="Trujillo M.E."/>
        </authorList>
    </citation>
    <scope>NUCLEOTIDE SEQUENCE [LARGE SCALE GENOMIC DNA]</scope>
    <source>
        <strain evidence="1 2">NIE79</strain>
    </source>
</reference>
<evidence type="ECO:0000313" key="1">
    <source>
        <dbReference type="EMBL" id="MCG5445051.1"/>
    </source>
</evidence>